<comment type="caution">
    <text evidence="1">The sequence shown here is derived from an EMBL/GenBank/DDBJ whole genome shotgun (WGS) entry which is preliminary data.</text>
</comment>
<evidence type="ECO:0000313" key="1">
    <source>
        <dbReference type="EMBL" id="KKM05068.1"/>
    </source>
</evidence>
<sequence>MDLRQVAKEVVKDLNNFENRSSAVDKISHGHTNNQIEIVYKRLLEKKVKELLKEDKMKKKIIMKKENVLTVNFEDIDEYEPIFSKVRGKFNGMIMLENLRKCLESGEACGYEFYVN</sequence>
<accession>A0A0F9K1I9</accession>
<name>A0A0F9K1I9_9ZZZZ</name>
<organism evidence="1">
    <name type="scientific">marine sediment metagenome</name>
    <dbReference type="NCBI Taxonomy" id="412755"/>
    <lineage>
        <taxon>unclassified sequences</taxon>
        <taxon>metagenomes</taxon>
        <taxon>ecological metagenomes</taxon>
    </lineage>
</organism>
<protein>
    <submittedName>
        <fullName evidence="1">Uncharacterized protein</fullName>
    </submittedName>
</protein>
<gene>
    <name evidence="1" type="ORF">LCGC14_1757860</name>
</gene>
<dbReference type="EMBL" id="LAZR01016308">
    <property type="protein sequence ID" value="KKM05068.1"/>
    <property type="molecule type" value="Genomic_DNA"/>
</dbReference>
<dbReference type="AlphaFoldDB" id="A0A0F9K1I9"/>
<reference evidence="1" key="1">
    <citation type="journal article" date="2015" name="Nature">
        <title>Complex archaea that bridge the gap between prokaryotes and eukaryotes.</title>
        <authorList>
            <person name="Spang A."/>
            <person name="Saw J.H."/>
            <person name="Jorgensen S.L."/>
            <person name="Zaremba-Niedzwiedzka K."/>
            <person name="Martijn J."/>
            <person name="Lind A.E."/>
            <person name="van Eijk R."/>
            <person name="Schleper C."/>
            <person name="Guy L."/>
            <person name="Ettema T.J."/>
        </authorList>
    </citation>
    <scope>NUCLEOTIDE SEQUENCE</scope>
</reference>
<proteinExistence type="predicted"/>